<dbReference type="Pfam" id="PF00753">
    <property type="entry name" value="Lactamase_B"/>
    <property type="match status" value="1"/>
</dbReference>
<comment type="catalytic activity">
    <reaction evidence="3">
        <text>3',5'-cyclic UMP + H2O = UMP + H(+)</text>
        <dbReference type="Rhea" id="RHEA:70575"/>
        <dbReference type="ChEBI" id="CHEBI:15377"/>
        <dbReference type="ChEBI" id="CHEBI:15378"/>
        <dbReference type="ChEBI" id="CHEBI:57865"/>
        <dbReference type="ChEBI" id="CHEBI:184387"/>
    </reaction>
    <physiologicalReaction direction="left-to-right" evidence="3">
        <dbReference type="Rhea" id="RHEA:70576"/>
    </physiologicalReaction>
</comment>
<keyword evidence="9" id="KW-1185">Reference proteome</keyword>
<keyword evidence="5" id="KW-0732">Signal</keyword>
<evidence type="ECO:0000256" key="3">
    <source>
        <dbReference type="ARBA" id="ARBA00048505"/>
    </source>
</evidence>
<evidence type="ECO:0000259" key="7">
    <source>
        <dbReference type="Pfam" id="PF17789"/>
    </source>
</evidence>
<dbReference type="InterPro" id="IPR035681">
    <property type="entry name" value="ComA-like_MBL"/>
</dbReference>
<feature type="chain" id="PRO_5046990632" evidence="5">
    <location>
        <begin position="27"/>
        <end position="454"/>
    </location>
</feature>
<comment type="caution">
    <text evidence="8">The sequence shown here is derived from an EMBL/GenBank/DDBJ whole genome shotgun (WGS) entry which is preliminary data.</text>
</comment>
<sequence length="454" mass="49164">MKHLHKILFILLASVLILSGCITEQTQPIPQPNSVVKDGTNTISGKEPSPPPATAKDREQVQPTDSDNQNSQVDGELKVHFIDVGQGAAQLIIGPTGKTMLIDAGNNDKEKLMVEYLQKEKIKRIDIIIGTHPDADHIGGLDAVIDNFDIGKIYMPRIQANTKTFEDVLLAAQRKGLKISTAKSGIVLEWENAVQANMISPIGEYNDTNEMSAVVHITFGETSFLLTGDAESKSEADMVASGINLKADVLLVSHHGSKTSTSQEFLDLVDPTYAVIQSGQDNKYGHPASEVLDRLTNKGIEIYRNDLQGNIIFTSNGKEIKVDNDDWTPNETMQSKVDQPAPNEQESVETQNESKGEITATASISNDSPKQNSTVTVTVTVKDQDGKPVKGAQVDLSLKYKSTTTNYDGVTNESGVASISFKIGRAAKDYKVNGNITVTHSGKTATTKTSFIPQ</sequence>
<evidence type="ECO:0000256" key="2">
    <source>
        <dbReference type="ARBA" id="ARBA00034301"/>
    </source>
</evidence>
<feature type="domain" description="Macroglobulin" evidence="7">
    <location>
        <begin position="374"/>
        <end position="436"/>
    </location>
</feature>
<feature type="signal peptide" evidence="5">
    <location>
        <begin position="1"/>
        <end position="26"/>
    </location>
</feature>
<dbReference type="RefSeq" id="WP_379286848.1">
    <property type="nucleotide sequence ID" value="NZ_JBHTIU010000023.1"/>
</dbReference>
<feature type="region of interest" description="Disordered" evidence="4">
    <location>
        <begin position="322"/>
        <end position="356"/>
    </location>
</feature>
<dbReference type="InterPro" id="IPR008964">
    <property type="entry name" value="Invasin/intimin_cell_adhesion"/>
</dbReference>
<dbReference type="InterPro" id="IPR052159">
    <property type="entry name" value="Competence_DNA_uptake"/>
</dbReference>
<evidence type="ECO:0000256" key="5">
    <source>
        <dbReference type="SAM" id="SignalP"/>
    </source>
</evidence>
<name>A0ABW3D6F8_9BACL</name>
<evidence type="ECO:0000256" key="1">
    <source>
        <dbReference type="ARBA" id="ARBA00034221"/>
    </source>
</evidence>
<dbReference type="PROSITE" id="PS51257">
    <property type="entry name" value="PROKAR_LIPOPROTEIN"/>
    <property type="match status" value="1"/>
</dbReference>
<proteinExistence type="predicted"/>
<feature type="region of interest" description="Disordered" evidence="4">
    <location>
        <begin position="28"/>
        <end position="72"/>
    </location>
</feature>
<dbReference type="Pfam" id="PF17789">
    <property type="entry name" value="MG4"/>
    <property type="match status" value="1"/>
</dbReference>
<organism evidence="8 9">
    <name type="scientific">Paenibacillus residui</name>
    <dbReference type="NCBI Taxonomy" id="629724"/>
    <lineage>
        <taxon>Bacteria</taxon>
        <taxon>Bacillati</taxon>
        <taxon>Bacillota</taxon>
        <taxon>Bacilli</taxon>
        <taxon>Bacillales</taxon>
        <taxon>Paenibacillaceae</taxon>
        <taxon>Paenibacillus</taxon>
    </lineage>
</organism>
<accession>A0ABW3D6F8</accession>
<dbReference type="PANTHER" id="PTHR30619:SF7">
    <property type="entry name" value="BETA-LACTAMASE DOMAIN PROTEIN"/>
    <property type="match status" value="1"/>
</dbReference>
<evidence type="ECO:0000313" key="9">
    <source>
        <dbReference type="Proteomes" id="UP001597120"/>
    </source>
</evidence>
<dbReference type="Gene3D" id="3.60.15.10">
    <property type="entry name" value="Ribonuclease Z/Hydroxyacylglutathione hydrolase-like"/>
    <property type="match status" value="1"/>
</dbReference>
<dbReference type="Proteomes" id="UP001597120">
    <property type="component" value="Unassembled WGS sequence"/>
</dbReference>
<dbReference type="InterPro" id="IPR036866">
    <property type="entry name" value="RibonucZ/Hydroxyglut_hydro"/>
</dbReference>
<dbReference type="SUPFAM" id="SSF56281">
    <property type="entry name" value="Metallo-hydrolase/oxidoreductase"/>
    <property type="match status" value="1"/>
</dbReference>
<dbReference type="EMBL" id="JBHTIU010000023">
    <property type="protein sequence ID" value="MFD0868750.1"/>
    <property type="molecule type" value="Genomic_DNA"/>
</dbReference>
<dbReference type="SUPFAM" id="SSF49373">
    <property type="entry name" value="Invasin/intimin cell-adhesion fragments"/>
    <property type="match status" value="1"/>
</dbReference>
<feature type="domain" description="Metallo-beta-lactamase" evidence="6">
    <location>
        <begin position="85"/>
        <end position="276"/>
    </location>
</feature>
<dbReference type="Gene3D" id="2.60.40.10">
    <property type="entry name" value="Immunoglobulins"/>
    <property type="match status" value="1"/>
</dbReference>
<dbReference type="InterPro" id="IPR013783">
    <property type="entry name" value="Ig-like_fold"/>
</dbReference>
<evidence type="ECO:0000313" key="8">
    <source>
        <dbReference type="EMBL" id="MFD0868750.1"/>
    </source>
</evidence>
<reference evidence="9" key="1">
    <citation type="journal article" date="2019" name="Int. J. Syst. Evol. Microbiol.">
        <title>The Global Catalogue of Microorganisms (GCM) 10K type strain sequencing project: providing services to taxonomists for standard genome sequencing and annotation.</title>
        <authorList>
            <consortium name="The Broad Institute Genomics Platform"/>
            <consortium name="The Broad Institute Genome Sequencing Center for Infectious Disease"/>
            <person name="Wu L."/>
            <person name="Ma J."/>
        </authorList>
    </citation>
    <scope>NUCLEOTIDE SEQUENCE [LARGE SCALE GENOMIC DNA]</scope>
    <source>
        <strain evidence="9">CCUG 57263</strain>
    </source>
</reference>
<comment type="function">
    <text evidence="2">Counteracts the endogenous Pycsar antiviral defense system. Phosphodiesterase that enables metal-dependent hydrolysis of host cyclic nucleotide Pycsar defense signals such as cCMP and cUMP.</text>
</comment>
<feature type="compositionally biased region" description="Polar residues" evidence="4">
    <location>
        <begin position="61"/>
        <end position="72"/>
    </location>
</feature>
<comment type="catalytic activity">
    <reaction evidence="1">
        <text>3',5'-cyclic CMP + H2O = CMP + H(+)</text>
        <dbReference type="Rhea" id="RHEA:72675"/>
        <dbReference type="ChEBI" id="CHEBI:15377"/>
        <dbReference type="ChEBI" id="CHEBI:15378"/>
        <dbReference type="ChEBI" id="CHEBI:58003"/>
        <dbReference type="ChEBI" id="CHEBI:60377"/>
    </reaction>
    <physiologicalReaction direction="left-to-right" evidence="1">
        <dbReference type="Rhea" id="RHEA:72676"/>
    </physiologicalReaction>
</comment>
<feature type="compositionally biased region" description="Polar residues" evidence="4">
    <location>
        <begin position="327"/>
        <end position="353"/>
    </location>
</feature>
<dbReference type="CDD" id="cd07731">
    <property type="entry name" value="ComA-like_MBL-fold"/>
    <property type="match status" value="1"/>
</dbReference>
<evidence type="ECO:0000256" key="4">
    <source>
        <dbReference type="SAM" id="MobiDB-lite"/>
    </source>
</evidence>
<evidence type="ECO:0000259" key="6">
    <source>
        <dbReference type="Pfam" id="PF00753"/>
    </source>
</evidence>
<dbReference type="InterPro" id="IPR001279">
    <property type="entry name" value="Metallo-B-lactamas"/>
</dbReference>
<dbReference type="InterPro" id="IPR040839">
    <property type="entry name" value="MG4"/>
</dbReference>
<protein>
    <submittedName>
        <fullName evidence="8">MBL fold metallo-hydrolase</fullName>
    </submittedName>
</protein>
<feature type="compositionally biased region" description="Polar residues" evidence="4">
    <location>
        <begin position="28"/>
        <end position="44"/>
    </location>
</feature>
<gene>
    <name evidence="8" type="ORF">ACFQ03_06280</name>
</gene>
<dbReference type="PANTHER" id="PTHR30619">
    <property type="entry name" value="DNA INTERNALIZATION/COMPETENCE PROTEIN COMEC/REC2"/>
    <property type="match status" value="1"/>
</dbReference>